<dbReference type="SFLD" id="SFLDS00003">
    <property type="entry name" value="Haloacid_Dehalogenase"/>
    <property type="match status" value="1"/>
</dbReference>
<evidence type="ECO:0000256" key="5">
    <source>
        <dbReference type="ARBA" id="ARBA00022741"/>
    </source>
</evidence>
<reference evidence="13 14" key="1">
    <citation type="submission" date="2024-10" db="EMBL/GenBank/DDBJ databases">
        <title>The Natural Products Discovery Center: Release of the First 8490 Sequenced Strains for Exploring Actinobacteria Biosynthetic Diversity.</title>
        <authorList>
            <person name="Kalkreuter E."/>
            <person name="Kautsar S.A."/>
            <person name="Yang D."/>
            <person name="Bader C.D."/>
            <person name="Teijaro C.N."/>
            <person name="Fluegel L."/>
            <person name="Davis C.M."/>
            <person name="Simpson J.R."/>
            <person name="Lauterbach L."/>
            <person name="Steele A.D."/>
            <person name="Gui C."/>
            <person name="Meng S."/>
            <person name="Li G."/>
            <person name="Viehrig K."/>
            <person name="Ye F."/>
            <person name="Su P."/>
            <person name="Kiefer A.F."/>
            <person name="Nichols A."/>
            <person name="Cepeda A.J."/>
            <person name="Yan W."/>
            <person name="Fan B."/>
            <person name="Jiang Y."/>
            <person name="Adhikari A."/>
            <person name="Zheng C.-J."/>
            <person name="Schuster L."/>
            <person name="Cowan T.M."/>
            <person name="Smanski M.J."/>
            <person name="Chevrette M.G."/>
            <person name="De Carvalho L.P.S."/>
            <person name="Shen B."/>
        </authorList>
    </citation>
    <scope>NUCLEOTIDE SEQUENCE [LARGE SCALE GENOMIC DNA]</scope>
    <source>
        <strain evidence="13 14">NPDC012605</strain>
    </source>
</reference>
<dbReference type="InterPro" id="IPR023298">
    <property type="entry name" value="ATPase_P-typ_TM_dom_sf"/>
</dbReference>
<evidence type="ECO:0000256" key="11">
    <source>
        <dbReference type="RuleBase" id="RU362081"/>
    </source>
</evidence>
<keyword evidence="9 11" id="KW-1133">Transmembrane helix</keyword>
<organism evidence="13 14">
    <name type="scientific">Streptomyces flavochromogenes</name>
    <dbReference type="NCBI Taxonomy" id="68199"/>
    <lineage>
        <taxon>Bacteria</taxon>
        <taxon>Bacillati</taxon>
        <taxon>Actinomycetota</taxon>
        <taxon>Actinomycetes</taxon>
        <taxon>Kitasatosporales</taxon>
        <taxon>Streptomycetaceae</taxon>
        <taxon>Streptomyces</taxon>
    </lineage>
</organism>
<evidence type="ECO:0000256" key="6">
    <source>
        <dbReference type="ARBA" id="ARBA00022840"/>
    </source>
</evidence>
<comment type="caution">
    <text evidence="13">The sequence shown here is derived from an EMBL/GenBank/DDBJ whole genome shotgun (WGS) entry which is preliminary data.</text>
</comment>
<keyword evidence="4 11" id="KW-0479">Metal-binding</keyword>
<comment type="subcellular location">
    <subcellularLocation>
        <location evidence="1">Cell membrane</location>
        <topology evidence="1">Multi-pass membrane protein</topology>
    </subcellularLocation>
</comment>
<feature type="transmembrane region" description="Helical" evidence="11">
    <location>
        <begin position="607"/>
        <end position="625"/>
    </location>
</feature>
<dbReference type="PROSITE" id="PS01229">
    <property type="entry name" value="COF_2"/>
    <property type="match status" value="1"/>
</dbReference>
<dbReference type="SFLD" id="SFLDG00002">
    <property type="entry name" value="C1.7:_P-type_atpase_like"/>
    <property type="match status" value="1"/>
</dbReference>
<protein>
    <submittedName>
        <fullName evidence="13">Heavy metal translocating P-type ATPase</fullName>
    </submittedName>
</protein>
<evidence type="ECO:0000259" key="12">
    <source>
        <dbReference type="Pfam" id="PF00122"/>
    </source>
</evidence>
<dbReference type="Gene3D" id="2.70.150.10">
    <property type="entry name" value="Calcium-transporting ATPase, cytoplasmic transduction domain A"/>
    <property type="match status" value="1"/>
</dbReference>
<evidence type="ECO:0000256" key="8">
    <source>
        <dbReference type="ARBA" id="ARBA00022967"/>
    </source>
</evidence>
<dbReference type="SFLD" id="SFLDF00027">
    <property type="entry name" value="p-type_atpase"/>
    <property type="match status" value="1"/>
</dbReference>
<dbReference type="Pfam" id="PF00122">
    <property type="entry name" value="E1-E2_ATPase"/>
    <property type="match status" value="1"/>
</dbReference>
<evidence type="ECO:0000256" key="9">
    <source>
        <dbReference type="ARBA" id="ARBA00022989"/>
    </source>
</evidence>
<dbReference type="InterPro" id="IPR001757">
    <property type="entry name" value="P_typ_ATPase"/>
</dbReference>
<dbReference type="InterPro" id="IPR008250">
    <property type="entry name" value="ATPase_P-typ_transduc_dom_A_sf"/>
</dbReference>
<evidence type="ECO:0000256" key="2">
    <source>
        <dbReference type="ARBA" id="ARBA00006024"/>
    </source>
</evidence>
<dbReference type="PRINTS" id="PR00941">
    <property type="entry name" value="CDATPASE"/>
</dbReference>
<dbReference type="NCBIfam" id="TIGR01494">
    <property type="entry name" value="ATPase_P-type"/>
    <property type="match status" value="2"/>
</dbReference>
<feature type="transmembrane region" description="Helical" evidence="11">
    <location>
        <begin position="87"/>
        <end position="113"/>
    </location>
</feature>
<dbReference type="NCBIfam" id="TIGR01525">
    <property type="entry name" value="ATPase-IB_hvy"/>
    <property type="match status" value="1"/>
</dbReference>
<dbReference type="InterPro" id="IPR044492">
    <property type="entry name" value="P_typ_ATPase_HD_dom"/>
</dbReference>
<keyword evidence="6 11" id="KW-0067">ATP-binding</keyword>
<keyword evidence="7" id="KW-0460">Magnesium</keyword>
<evidence type="ECO:0000313" key="13">
    <source>
        <dbReference type="EMBL" id="MFF5922303.1"/>
    </source>
</evidence>
<evidence type="ECO:0000256" key="4">
    <source>
        <dbReference type="ARBA" id="ARBA00022723"/>
    </source>
</evidence>
<feature type="transmembrane region" description="Helical" evidence="11">
    <location>
        <begin position="257"/>
        <end position="277"/>
    </location>
</feature>
<keyword evidence="3 11" id="KW-0812">Transmembrane</keyword>
<comment type="similarity">
    <text evidence="2 11">Belongs to the cation transport ATPase (P-type) (TC 3.A.3) family. Type IB subfamily.</text>
</comment>
<dbReference type="SUPFAM" id="SSF81653">
    <property type="entry name" value="Calcium ATPase, transduction domain A"/>
    <property type="match status" value="1"/>
</dbReference>
<evidence type="ECO:0000313" key="14">
    <source>
        <dbReference type="Proteomes" id="UP001602370"/>
    </source>
</evidence>
<dbReference type="EMBL" id="JBIBDZ010000010">
    <property type="protein sequence ID" value="MFF5922303.1"/>
    <property type="molecule type" value="Genomic_DNA"/>
</dbReference>
<dbReference type="PANTHER" id="PTHR43079:SF1">
    <property type="entry name" value="CADMIUM_ZINC-TRANSPORTING ATPASE HMA1, CHLOROPLASTIC-RELATED"/>
    <property type="match status" value="1"/>
</dbReference>
<evidence type="ECO:0000256" key="10">
    <source>
        <dbReference type="ARBA" id="ARBA00023136"/>
    </source>
</evidence>
<dbReference type="InterPro" id="IPR051949">
    <property type="entry name" value="Cation_Transport_ATPase"/>
</dbReference>
<evidence type="ECO:0000256" key="7">
    <source>
        <dbReference type="ARBA" id="ARBA00022842"/>
    </source>
</evidence>
<dbReference type="InterPro" id="IPR059000">
    <property type="entry name" value="ATPase_P-type_domA"/>
</dbReference>
<feature type="domain" description="P-type ATPase A" evidence="12">
    <location>
        <begin position="136"/>
        <end position="237"/>
    </location>
</feature>
<name>A0ABW6XXQ2_9ACTN</name>
<dbReference type="PANTHER" id="PTHR43079">
    <property type="entry name" value="PROBABLE CADMIUM/ZINC-TRANSPORTING ATPASE HMA1"/>
    <property type="match status" value="1"/>
</dbReference>
<dbReference type="PROSITE" id="PS00154">
    <property type="entry name" value="ATPASE_E1_E2"/>
    <property type="match status" value="1"/>
</dbReference>
<dbReference type="Proteomes" id="UP001602370">
    <property type="component" value="Unassembled WGS sequence"/>
</dbReference>
<dbReference type="SUPFAM" id="SSF56784">
    <property type="entry name" value="HAD-like"/>
    <property type="match status" value="1"/>
</dbReference>
<dbReference type="InterPro" id="IPR027256">
    <property type="entry name" value="P-typ_ATPase_IB"/>
</dbReference>
<keyword evidence="8" id="KW-1278">Translocase</keyword>
<feature type="transmembrane region" description="Helical" evidence="11">
    <location>
        <begin position="29"/>
        <end position="53"/>
    </location>
</feature>
<dbReference type="Gene3D" id="3.40.50.1000">
    <property type="entry name" value="HAD superfamily/HAD-like"/>
    <property type="match status" value="1"/>
</dbReference>
<keyword evidence="10 11" id="KW-0472">Membrane</keyword>
<dbReference type="RefSeq" id="WP_051820784.1">
    <property type="nucleotide sequence ID" value="NZ_JBIBDZ010000010.1"/>
</dbReference>
<gene>
    <name evidence="13" type="ORF">ACFY8C_28805</name>
</gene>
<dbReference type="InterPro" id="IPR018303">
    <property type="entry name" value="ATPase_P-typ_P_site"/>
</dbReference>
<dbReference type="Pfam" id="PF00702">
    <property type="entry name" value="Hydrolase"/>
    <property type="match status" value="1"/>
</dbReference>
<dbReference type="InterPro" id="IPR023214">
    <property type="entry name" value="HAD_sf"/>
</dbReference>
<proteinExistence type="inferred from homology"/>
<feature type="transmembrane region" description="Helical" evidence="11">
    <location>
        <begin position="283"/>
        <end position="307"/>
    </location>
</feature>
<sequence length="687" mass="69834">MASTLTKPARPPVGPPAARRTRVLALPEARWALAALVLFLIALPLDLLGAPAWTWGPLFAATYLAGGWEPAWEGLKALRDKTLDVDLLMVVAALGAAAIGQVLDGALLIVIFATSGALEAVATARTADSVRGLLDLAPATATRLLDDGAEETIATADLVVGDVVVIRPGERIGADGRVLEGASEVDQATITGEPLPVVKENGDEVFAGTLNGTGALRVEVERDASDSVIARIVRMVEEASGTKAPTQLFIEKIEQRYSLGMVVATLAVFFVPLAFGAGPTDALLRAMTFMIVASPCAVVLATMPPLLSALANAGRHGVLVKSAVVMERLGQVDAVALDKTGTLTEGTPRVTAVRPVPGERAVDEGRLLALAAAAEHPSEHPLARAVVLAAHARGHRLLPAEDFGSTPGVGVTATVGGERVEVGAPARLLPGAEDGRTDDAPRTARAATVAAGLAAALEADGHTAVLVKVDGVPVGVLGIADRLRPDAAATVAALTGLTGSTPTLLTGDNPRAAARLAADVGITDVRAGLLPQDKVAAVQERERAGRKVLVIGDGVNDAPALAAAHTGIAMGRAGSDLALETADAVIVRDELATVPTVVALSRRARGLVAQNLVIAGVFITGLVLWDLVGTLPLPLGVLGHEGSTVLVGLNGLRLLREAAWRRAAAIAAAASTAGTASAETASTGTGS</sequence>
<evidence type="ECO:0000256" key="3">
    <source>
        <dbReference type="ARBA" id="ARBA00022692"/>
    </source>
</evidence>
<dbReference type="InterPro" id="IPR023299">
    <property type="entry name" value="ATPase_P-typ_cyto_dom_N"/>
</dbReference>
<dbReference type="InterPro" id="IPR036412">
    <property type="entry name" value="HAD-like_sf"/>
</dbReference>
<accession>A0ABW6XXQ2</accession>
<dbReference type="Gene3D" id="3.40.1110.10">
    <property type="entry name" value="Calcium-transporting ATPase, cytoplasmic domain N"/>
    <property type="match status" value="1"/>
</dbReference>
<dbReference type="SUPFAM" id="SSF81665">
    <property type="entry name" value="Calcium ATPase, transmembrane domain M"/>
    <property type="match status" value="1"/>
</dbReference>
<keyword evidence="14" id="KW-1185">Reference proteome</keyword>
<dbReference type="PRINTS" id="PR00119">
    <property type="entry name" value="CATATPASE"/>
</dbReference>
<keyword evidence="5 11" id="KW-0547">Nucleotide-binding</keyword>
<evidence type="ECO:0000256" key="1">
    <source>
        <dbReference type="ARBA" id="ARBA00004651"/>
    </source>
</evidence>
<keyword evidence="11" id="KW-1003">Cell membrane</keyword>